<dbReference type="InterPro" id="IPR052895">
    <property type="entry name" value="HetReg/Transcr_Mod"/>
</dbReference>
<gene>
    <name evidence="2" type="ORF">B0T11DRAFT_297145</name>
</gene>
<organism evidence="2 3">
    <name type="scientific">Plectosphaerella cucumerina</name>
    <dbReference type="NCBI Taxonomy" id="40658"/>
    <lineage>
        <taxon>Eukaryota</taxon>
        <taxon>Fungi</taxon>
        <taxon>Dikarya</taxon>
        <taxon>Ascomycota</taxon>
        <taxon>Pezizomycotina</taxon>
        <taxon>Sordariomycetes</taxon>
        <taxon>Hypocreomycetidae</taxon>
        <taxon>Glomerellales</taxon>
        <taxon>Plectosphaerellaceae</taxon>
        <taxon>Plectosphaerella</taxon>
    </lineage>
</organism>
<dbReference type="EMBL" id="JAGPXD010000003">
    <property type="protein sequence ID" value="KAH7361582.1"/>
    <property type="molecule type" value="Genomic_DNA"/>
</dbReference>
<feature type="domain" description="Heterokaryon incompatibility" evidence="1">
    <location>
        <begin position="10"/>
        <end position="147"/>
    </location>
</feature>
<dbReference type="InterPro" id="IPR010730">
    <property type="entry name" value="HET"/>
</dbReference>
<keyword evidence="3" id="KW-1185">Reference proteome</keyword>
<sequence>MSTTTPDRSYEALSYEWGQPPNGDFQIHLNNGHSVDITENLAAALRDLRHQDPSLAPRPLWADGICINQKDMEERQDQVAMMSDIYRQATRVITYMGTESDNSTGAIAAMELYCEWWNNNGASSRVEMGSFTHEETIAIQKLLSRGWKLLLMCGRRTLAHWSLLSDFVVHIFDGDLKEGGFLLLPQSSHGTDTRAECIYQLALLRHKVQGRTISEECKLSWLLCDFQVFAATQISDKVYSLMSVATDVNIPIDYARSARSVYLDAAKKILANADDFTILHHSFPSQGQYLPSWVPDWSKWHYGTEFVVRCGHLCPSGSTRPSVRVGELENKIDLKGLLVGTVTFLGTPINDHYQRSSNAGERAQWVQQELESIKAHLNGTDPSLLMAECLVGADVFLDVRQRSTIGEGFVAHMKQPEAIIDDVERSLVNSFVTAVRRRSRYSRLAVISGDYVANVPRGTMKGDWVGMMNGGKHLYVLRKTSTEGEFTYVGISYVSGLMQGEILASDSPSEGRWLTLV</sequence>
<proteinExistence type="predicted"/>
<protein>
    <submittedName>
        <fullName evidence="2">Heterokaryon incompatibility protein-domain-containing protein</fullName>
    </submittedName>
</protein>
<name>A0A8K0TDR1_9PEZI</name>
<dbReference type="AlphaFoldDB" id="A0A8K0TDR1"/>
<dbReference type="Proteomes" id="UP000813385">
    <property type="component" value="Unassembled WGS sequence"/>
</dbReference>
<evidence type="ECO:0000313" key="2">
    <source>
        <dbReference type="EMBL" id="KAH7361582.1"/>
    </source>
</evidence>
<evidence type="ECO:0000259" key="1">
    <source>
        <dbReference type="Pfam" id="PF06985"/>
    </source>
</evidence>
<dbReference type="Pfam" id="PF26639">
    <property type="entry name" value="Het-6_barrel"/>
    <property type="match status" value="1"/>
</dbReference>
<dbReference type="OrthoDB" id="3553147at2759"/>
<dbReference type="PANTHER" id="PTHR24148:SF64">
    <property type="entry name" value="HETEROKARYON INCOMPATIBILITY DOMAIN-CONTAINING PROTEIN"/>
    <property type="match status" value="1"/>
</dbReference>
<dbReference type="PANTHER" id="PTHR24148">
    <property type="entry name" value="ANKYRIN REPEAT DOMAIN-CONTAINING PROTEIN 39 HOMOLOG-RELATED"/>
    <property type="match status" value="1"/>
</dbReference>
<dbReference type="Pfam" id="PF06985">
    <property type="entry name" value="HET"/>
    <property type="match status" value="1"/>
</dbReference>
<evidence type="ECO:0000313" key="3">
    <source>
        <dbReference type="Proteomes" id="UP000813385"/>
    </source>
</evidence>
<reference evidence="2" key="1">
    <citation type="journal article" date="2021" name="Nat. Commun.">
        <title>Genetic determinants of endophytism in the Arabidopsis root mycobiome.</title>
        <authorList>
            <person name="Mesny F."/>
            <person name="Miyauchi S."/>
            <person name="Thiergart T."/>
            <person name="Pickel B."/>
            <person name="Atanasova L."/>
            <person name="Karlsson M."/>
            <person name="Huettel B."/>
            <person name="Barry K.W."/>
            <person name="Haridas S."/>
            <person name="Chen C."/>
            <person name="Bauer D."/>
            <person name="Andreopoulos W."/>
            <person name="Pangilinan J."/>
            <person name="LaButti K."/>
            <person name="Riley R."/>
            <person name="Lipzen A."/>
            <person name="Clum A."/>
            <person name="Drula E."/>
            <person name="Henrissat B."/>
            <person name="Kohler A."/>
            <person name="Grigoriev I.V."/>
            <person name="Martin F.M."/>
            <person name="Hacquard S."/>
        </authorList>
    </citation>
    <scope>NUCLEOTIDE SEQUENCE</scope>
    <source>
        <strain evidence="2">MPI-CAGE-AT-0016</strain>
    </source>
</reference>
<accession>A0A8K0TDR1</accession>
<comment type="caution">
    <text evidence="2">The sequence shown here is derived from an EMBL/GenBank/DDBJ whole genome shotgun (WGS) entry which is preliminary data.</text>
</comment>